<dbReference type="PROSITE" id="PS00028">
    <property type="entry name" value="ZINC_FINGER_C2H2_1"/>
    <property type="match status" value="5"/>
</dbReference>
<feature type="domain" description="C2H2-type" evidence="11">
    <location>
        <begin position="276"/>
        <end position="304"/>
    </location>
</feature>
<feature type="region of interest" description="Disordered" evidence="10">
    <location>
        <begin position="391"/>
        <end position="436"/>
    </location>
</feature>
<keyword evidence="8" id="KW-0539">Nucleus</keyword>
<evidence type="ECO:0000256" key="10">
    <source>
        <dbReference type="SAM" id="MobiDB-lite"/>
    </source>
</evidence>
<keyword evidence="6" id="KW-0862">Zinc</keyword>
<evidence type="ECO:0000256" key="6">
    <source>
        <dbReference type="ARBA" id="ARBA00022833"/>
    </source>
</evidence>
<evidence type="ECO:0000313" key="12">
    <source>
        <dbReference type="EMBL" id="CAD7273925.1"/>
    </source>
</evidence>
<gene>
    <name evidence="12" type="ORF">NMOB1V02_LOCUS1788</name>
</gene>
<dbReference type="GO" id="GO:0003677">
    <property type="term" value="F:DNA binding"/>
    <property type="evidence" value="ECO:0007669"/>
    <property type="project" value="UniProtKB-KW"/>
</dbReference>
<evidence type="ECO:0000256" key="3">
    <source>
        <dbReference type="ARBA" id="ARBA00022723"/>
    </source>
</evidence>
<proteinExistence type="inferred from homology"/>
<evidence type="ECO:0000259" key="11">
    <source>
        <dbReference type="PROSITE" id="PS50157"/>
    </source>
</evidence>
<dbReference type="FunFam" id="3.30.160.60:FF:000624">
    <property type="entry name" value="zinc finger protein 697"/>
    <property type="match status" value="1"/>
</dbReference>
<evidence type="ECO:0000313" key="13">
    <source>
        <dbReference type="Proteomes" id="UP000678499"/>
    </source>
</evidence>
<comment type="similarity">
    <text evidence="2">Belongs to the krueppel C2H2-type zinc-finger protein family.</text>
</comment>
<feature type="domain" description="C2H2-type" evidence="11">
    <location>
        <begin position="247"/>
        <end position="275"/>
    </location>
</feature>
<dbReference type="EMBL" id="OA882224">
    <property type="protein sequence ID" value="CAD7273925.1"/>
    <property type="molecule type" value="Genomic_DNA"/>
</dbReference>
<dbReference type="Gene3D" id="3.30.160.60">
    <property type="entry name" value="Classic Zinc Finger"/>
    <property type="match status" value="5"/>
</dbReference>
<feature type="domain" description="C2H2-type" evidence="11">
    <location>
        <begin position="217"/>
        <end position="245"/>
    </location>
</feature>
<dbReference type="Proteomes" id="UP000678499">
    <property type="component" value="Unassembled WGS sequence"/>
</dbReference>
<feature type="domain" description="C2H2-type" evidence="11">
    <location>
        <begin position="371"/>
        <end position="399"/>
    </location>
</feature>
<dbReference type="AlphaFoldDB" id="A0A7R9G9C6"/>
<feature type="compositionally biased region" description="Basic and acidic residues" evidence="10">
    <location>
        <begin position="396"/>
        <end position="414"/>
    </location>
</feature>
<evidence type="ECO:0000256" key="1">
    <source>
        <dbReference type="ARBA" id="ARBA00004123"/>
    </source>
</evidence>
<sequence length="436" mass="49372">MSLTCKLCESVTDRDSVLLSVRLPLTRDQLCSLLTSTLSDIDFVICSSDERVCSSCYNLFLSLDEFKHRVSSCEAAICSVYQQRNTANDDDDDAAVKIECEVDLREDDDEEDVKKPVKRTRAPRKQKTTAPVKSPAKGKEAHVVSKRGKRKPATEQQQPPAVAGAKRKRAPRTRDRTQKFDPTLVGPQICEECGIQVATVKVLRLHWRTVHGDMGQSQCDVCNVEFHSKVLLETHKRREHSVEEGDFVCEECGKAFNDEHGLSIHQRVVHIGERMFVCSECPEKFRYRGVLLSHLIKEHGIDRRLELPCNMCDKKFVGCGKVQSMAFHMWTVHQVRVPALKLFTCPTCGKEFYYKSRLQIHQRLHTGEKPFTCPVCAKSFRLGSKMLKHVRRMHKKSADEGDKSQTKSSSKDAVNELNTAGTLVAGVKNELEDKPK</sequence>
<comment type="subcellular location">
    <subcellularLocation>
        <location evidence="1">Nucleus</location>
    </subcellularLocation>
</comment>
<dbReference type="FunFam" id="3.30.160.60:FF:000663">
    <property type="entry name" value="Zinc finger protein 45"/>
    <property type="match status" value="1"/>
</dbReference>
<dbReference type="GO" id="GO:0005634">
    <property type="term" value="C:nucleus"/>
    <property type="evidence" value="ECO:0007669"/>
    <property type="project" value="UniProtKB-SubCell"/>
</dbReference>
<dbReference type="Pfam" id="PF00096">
    <property type="entry name" value="zf-C2H2"/>
    <property type="match status" value="2"/>
</dbReference>
<accession>A0A7R9G9C6</accession>
<keyword evidence="4" id="KW-0677">Repeat</keyword>
<feature type="region of interest" description="Disordered" evidence="10">
    <location>
        <begin position="109"/>
        <end position="180"/>
    </location>
</feature>
<dbReference type="InterPro" id="IPR013087">
    <property type="entry name" value="Znf_C2H2_type"/>
</dbReference>
<dbReference type="PROSITE" id="PS50157">
    <property type="entry name" value="ZINC_FINGER_C2H2_2"/>
    <property type="match status" value="5"/>
</dbReference>
<dbReference type="EMBL" id="CAJPEX010000187">
    <property type="protein sequence ID" value="CAG0914077.1"/>
    <property type="molecule type" value="Genomic_DNA"/>
</dbReference>
<dbReference type="InterPro" id="IPR036236">
    <property type="entry name" value="Znf_C2H2_sf"/>
</dbReference>
<dbReference type="PANTHER" id="PTHR24379">
    <property type="entry name" value="KRAB AND ZINC FINGER DOMAIN-CONTAINING"/>
    <property type="match status" value="1"/>
</dbReference>
<organism evidence="12">
    <name type="scientific">Notodromas monacha</name>
    <dbReference type="NCBI Taxonomy" id="399045"/>
    <lineage>
        <taxon>Eukaryota</taxon>
        <taxon>Metazoa</taxon>
        <taxon>Ecdysozoa</taxon>
        <taxon>Arthropoda</taxon>
        <taxon>Crustacea</taxon>
        <taxon>Oligostraca</taxon>
        <taxon>Ostracoda</taxon>
        <taxon>Podocopa</taxon>
        <taxon>Podocopida</taxon>
        <taxon>Cypridocopina</taxon>
        <taxon>Cypridoidea</taxon>
        <taxon>Cyprididae</taxon>
        <taxon>Notodromas</taxon>
    </lineage>
</organism>
<dbReference type="SUPFAM" id="SSF57667">
    <property type="entry name" value="beta-beta-alpha zinc fingers"/>
    <property type="match status" value="4"/>
</dbReference>
<feature type="domain" description="C2H2-type" evidence="11">
    <location>
        <begin position="343"/>
        <end position="370"/>
    </location>
</feature>
<evidence type="ECO:0000256" key="2">
    <source>
        <dbReference type="ARBA" id="ARBA00006991"/>
    </source>
</evidence>
<keyword evidence="5 9" id="KW-0863">Zinc-finger</keyword>
<evidence type="ECO:0000256" key="5">
    <source>
        <dbReference type="ARBA" id="ARBA00022771"/>
    </source>
</evidence>
<dbReference type="OrthoDB" id="654211at2759"/>
<name>A0A7R9G9C6_9CRUS</name>
<dbReference type="GO" id="GO:0008270">
    <property type="term" value="F:zinc ion binding"/>
    <property type="evidence" value="ECO:0007669"/>
    <property type="project" value="UniProtKB-KW"/>
</dbReference>
<reference evidence="12" key="1">
    <citation type="submission" date="2020-11" db="EMBL/GenBank/DDBJ databases">
        <authorList>
            <person name="Tran Van P."/>
        </authorList>
    </citation>
    <scope>NUCLEOTIDE SEQUENCE</scope>
</reference>
<feature type="compositionally biased region" description="Basic residues" evidence="10">
    <location>
        <begin position="116"/>
        <end position="127"/>
    </location>
</feature>
<evidence type="ECO:0000256" key="9">
    <source>
        <dbReference type="PROSITE-ProRule" id="PRU00042"/>
    </source>
</evidence>
<evidence type="ECO:0000256" key="4">
    <source>
        <dbReference type="ARBA" id="ARBA00022737"/>
    </source>
</evidence>
<protein>
    <recommendedName>
        <fullName evidence="11">C2H2-type domain-containing protein</fullName>
    </recommendedName>
</protein>
<evidence type="ECO:0000256" key="8">
    <source>
        <dbReference type="ARBA" id="ARBA00023242"/>
    </source>
</evidence>
<dbReference type="PANTHER" id="PTHR24379:SF121">
    <property type="entry name" value="C2H2-TYPE DOMAIN-CONTAINING PROTEIN"/>
    <property type="match status" value="1"/>
</dbReference>
<keyword evidence="13" id="KW-1185">Reference proteome</keyword>
<evidence type="ECO:0000256" key="7">
    <source>
        <dbReference type="ARBA" id="ARBA00023125"/>
    </source>
</evidence>
<keyword evidence="7" id="KW-0238">DNA-binding</keyword>
<keyword evidence="3" id="KW-0479">Metal-binding</keyword>
<dbReference type="SMART" id="SM00355">
    <property type="entry name" value="ZnF_C2H2"/>
    <property type="match status" value="7"/>
</dbReference>